<dbReference type="InterPro" id="IPR038269">
    <property type="entry name" value="SCAN_sf"/>
</dbReference>
<dbReference type="PANTHER" id="PTHR46888:SF1">
    <property type="entry name" value="RIBONUCLEASE H"/>
    <property type="match status" value="1"/>
</dbReference>
<evidence type="ECO:0000313" key="3">
    <source>
        <dbReference type="EMBL" id="GFO04822.1"/>
    </source>
</evidence>
<evidence type="ECO:0000259" key="2">
    <source>
        <dbReference type="SMART" id="SM00343"/>
    </source>
</evidence>
<dbReference type="GO" id="GO:0008270">
    <property type="term" value="F:zinc ion binding"/>
    <property type="evidence" value="ECO:0007669"/>
    <property type="project" value="InterPro"/>
</dbReference>
<dbReference type="Gene3D" id="4.10.60.10">
    <property type="entry name" value="Zinc finger, CCHC-type"/>
    <property type="match status" value="1"/>
</dbReference>
<keyword evidence="4" id="KW-1185">Reference proteome</keyword>
<reference evidence="3 4" key="1">
    <citation type="journal article" date="2021" name="Elife">
        <title>Chloroplast acquisition without the gene transfer in kleptoplastic sea slugs, Plakobranchus ocellatus.</title>
        <authorList>
            <person name="Maeda T."/>
            <person name="Takahashi S."/>
            <person name="Yoshida T."/>
            <person name="Shimamura S."/>
            <person name="Takaki Y."/>
            <person name="Nagai Y."/>
            <person name="Toyoda A."/>
            <person name="Suzuki Y."/>
            <person name="Arimoto A."/>
            <person name="Ishii H."/>
            <person name="Satoh N."/>
            <person name="Nishiyama T."/>
            <person name="Hasebe M."/>
            <person name="Maruyama T."/>
            <person name="Minagawa J."/>
            <person name="Obokata J."/>
            <person name="Shigenobu S."/>
        </authorList>
    </citation>
    <scope>NUCLEOTIDE SEQUENCE [LARGE SCALE GENOMIC DNA]</scope>
</reference>
<dbReference type="Pfam" id="PF02023">
    <property type="entry name" value="SCAN"/>
    <property type="match status" value="1"/>
</dbReference>
<dbReference type="SMART" id="SM00343">
    <property type="entry name" value="ZnF_C2HC"/>
    <property type="match status" value="2"/>
</dbReference>
<dbReference type="PANTHER" id="PTHR46888">
    <property type="entry name" value="ZINC KNUCKLE DOMAINCONTAINING PROTEIN-RELATED"/>
    <property type="match status" value="1"/>
</dbReference>
<dbReference type="SUPFAM" id="SSF57756">
    <property type="entry name" value="Retrovirus zinc finger-like domains"/>
    <property type="match status" value="1"/>
</dbReference>
<sequence>MAGQFALASLTIKIVTQVNGWARKDWAIHLAALLKGKALDVYTRLDEEDAQKYDKCRDALLKRYNLTQDGFQEKFRRSRPEAGESISQFKTRIQSYLDKWLHLAGKDKSNPDDLIDFVIMEQLMNICSKDLVVFLKERKPKSADDLIGLAEKYVEAHGETRALSRTPPEKKADERSSHPPQLHTGAAKQPIQCRRCKRFGHIEKFCKTKILSVIKEVQCSFCGRRNHSERECWKKQRQLRESDAQKVDVVGSRNDNIPAVGACPCKGTIITAACTTGHVQMSSRMPTAVGYVDGKRETVLRDSGCSCVVIRHGLAKRSPDGKKKISINLADGTTLHAPVTDAMLECPFYTGKVDVVEMKSPLYDVILGNIPGAKCPGIAQQYETMAVETRSKKGHKMNLKNGSQRYKKHFDFKAKARKFEVGDKVLLLLPTKFNKLQLKWQGPFVVLQRLGENNHKVAVGKAEKNVPCQYAKEILGP</sequence>
<evidence type="ECO:0000313" key="4">
    <source>
        <dbReference type="Proteomes" id="UP000735302"/>
    </source>
</evidence>
<protein>
    <submittedName>
        <fullName evidence="3">Reverse transcriptase</fullName>
    </submittedName>
</protein>
<dbReference type="GO" id="GO:0003964">
    <property type="term" value="F:RNA-directed DNA polymerase activity"/>
    <property type="evidence" value="ECO:0007669"/>
    <property type="project" value="UniProtKB-KW"/>
</dbReference>
<keyword evidence="3" id="KW-0808">Transferase</keyword>
<dbReference type="EMBL" id="BLXT01003741">
    <property type="protein sequence ID" value="GFO04822.1"/>
    <property type="molecule type" value="Genomic_DNA"/>
</dbReference>
<feature type="compositionally biased region" description="Basic and acidic residues" evidence="1">
    <location>
        <begin position="158"/>
        <end position="177"/>
    </location>
</feature>
<dbReference type="CDD" id="cd00303">
    <property type="entry name" value="retropepsin_like"/>
    <property type="match status" value="1"/>
</dbReference>
<organism evidence="3 4">
    <name type="scientific">Plakobranchus ocellatus</name>
    <dbReference type="NCBI Taxonomy" id="259542"/>
    <lineage>
        <taxon>Eukaryota</taxon>
        <taxon>Metazoa</taxon>
        <taxon>Spiralia</taxon>
        <taxon>Lophotrochozoa</taxon>
        <taxon>Mollusca</taxon>
        <taxon>Gastropoda</taxon>
        <taxon>Heterobranchia</taxon>
        <taxon>Euthyneura</taxon>
        <taxon>Panpulmonata</taxon>
        <taxon>Sacoglossa</taxon>
        <taxon>Placobranchoidea</taxon>
        <taxon>Plakobranchidae</taxon>
        <taxon>Plakobranchus</taxon>
    </lineage>
</organism>
<accession>A0AAV4AC26</accession>
<comment type="caution">
    <text evidence="3">The sequence shown here is derived from an EMBL/GenBank/DDBJ whole genome shotgun (WGS) entry which is preliminary data.</text>
</comment>
<proteinExistence type="predicted"/>
<dbReference type="InterPro" id="IPR036875">
    <property type="entry name" value="Znf_CCHC_sf"/>
</dbReference>
<dbReference type="AlphaFoldDB" id="A0AAV4AC26"/>
<feature type="domain" description="CCHC-type" evidence="2">
    <location>
        <begin position="218"/>
        <end position="234"/>
    </location>
</feature>
<name>A0AAV4AC26_9GAST</name>
<feature type="region of interest" description="Disordered" evidence="1">
    <location>
        <begin position="158"/>
        <end position="189"/>
    </location>
</feature>
<dbReference type="InterPro" id="IPR003309">
    <property type="entry name" value="SCAN_dom"/>
</dbReference>
<dbReference type="InterPro" id="IPR001878">
    <property type="entry name" value="Znf_CCHC"/>
</dbReference>
<gene>
    <name evidence="3" type="ORF">PoB_003132700</name>
</gene>
<keyword evidence="3" id="KW-0695">RNA-directed DNA polymerase</keyword>
<keyword evidence="3" id="KW-0548">Nucleotidyltransferase</keyword>
<feature type="domain" description="CCHC-type" evidence="2">
    <location>
        <begin position="192"/>
        <end position="208"/>
    </location>
</feature>
<dbReference type="SUPFAM" id="SSF47353">
    <property type="entry name" value="Retrovirus capsid dimerization domain-like"/>
    <property type="match status" value="1"/>
</dbReference>
<dbReference type="Proteomes" id="UP000735302">
    <property type="component" value="Unassembled WGS sequence"/>
</dbReference>
<dbReference type="GO" id="GO:0003676">
    <property type="term" value="F:nucleic acid binding"/>
    <property type="evidence" value="ECO:0007669"/>
    <property type="project" value="InterPro"/>
</dbReference>
<dbReference type="Gene3D" id="1.10.4020.10">
    <property type="entry name" value="DNA breaking-rejoining enzymes"/>
    <property type="match status" value="1"/>
</dbReference>
<evidence type="ECO:0000256" key="1">
    <source>
        <dbReference type="SAM" id="MobiDB-lite"/>
    </source>
</evidence>